<dbReference type="Gene3D" id="1.10.1740.10">
    <property type="match status" value="1"/>
</dbReference>
<evidence type="ECO:0000313" key="9">
    <source>
        <dbReference type="Proteomes" id="UP000240739"/>
    </source>
</evidence>
<dbReference type="InterPro" id="IPR013249">
    <property type="entry name" value="RNA_pol_sigma70_r4_t2"/>
</dbReference>
<dbReference type="PANTHER" id="PTHR43133:SF8">
    <property type="entry name" value="RNA POLYMERASE SIGMA FACTOR HI_1459-RELATED"/>
    <property type="match status" value="1"/>
</dbReference>
<name>A0A2T4UD09_9ACTN</name>
<dbReference type="SUPFAM" id="SSF88659">
    <property type="entry name" value="Sigma3 and sigma4 domains of RNA polymerase sigma factors"/>
    <property type="match status" value="1"/>
</dbReference>
<dbReference type="InterPro" id="IPR007627">
    <property type="entry name" value="RNA_pol_sigma70_r2"/>
</dbReference>
<dbReference type="Proteomes" id="UP000240739">
    <property type="component" value="Unassembled WGS sequence"/>
</dbReference>
<dbReference type="InterPro" id="IPR036388">
    <property type="entry name" value="WH-like_DNA-bd_sf"/>
</dbReference>
<evidence type="ECO:0000256" key="2">
    <source>
        <dbReference type="ARBA" id="ARBA00023015"/>
    </source>
</evidence>
<reference evidence="8 9" key="1">
    <citation type="submission" date="2018-03" db="EMBL/GenBank/DDBJ databases">
        <title>Aquarubrobacter algicola gen. nov., sp. nov., a novel actinobacterium isolated from shallow eutrophic lake during the end of cyanobacterial harmful algal blooms.</title>
        <authorList>
            <person name="Chun S.J."/>
        </authorList>
    </citation>
    <scope>NUCLEOTIDE SEQUENCE [LARGE SCALE GENOMIC DNA]</scope>
    <source>
        <strain evidence="8 9">Seoho-28</strain>
    </source>
</reference>
<dbReference type="InterPro" id="IPR014284">
    <property type="entry name" value="RNA_pol_sigma-70_dom"/>
</dbReference>
<dbReference type="GO" id="GO:0006352">
    <property type="term" value="P:DNA-templated transcription initiation"/>
    <property type="evidence" value="ECO:0007669"/>
    <property type="project" value="InterPro"/>
</dbReference>
<dbReference type="GO" id="GO:0003677">
    <property type="term" value="F:DNA binding"/>
    <property type="evidence" value="ECO:0007669"/>
    <property type="project" value="UniProtKB-KW"/>
</dbReference>
<comment type="similarity">
    <text evidence="1">Belongs to the sigma-70 factor family. ECF subfamily.</text>
</comment>
<sequence>MGSRGGASQNTPASVRIVVGKRRLAIQRDEDLLARAADGDVEAFGVFYDRHFGSVLAFVRGRVRDGELAFDLTAETFARMLASLSRFDERKGSALSWAFTIARNLLVDAYRTREVSDETRRRLGMEPLDLWDRDLERLERVCLNQQATLAAGLAGLPPEQAAAVVARVIDEHAYEDIARELRCSPSVVRQRVSRGLRTLRAGLKEHR</sequence>
<evidence type="ECO:0000259" key="6">
    <source>
        <dbReference type="Pfam" id="PF04542"/>
    </source>
</evidence>
<dbReference type="SUPFAM" id="SSF88946">
    <property type="entry name" value="Sigma2 domain of RNA polymerase sigma factors"/>
    <property type="match status" value="1"/>
</dbReference>
<keyword evidence="2" id="KW-0805">Transcription regulation</keyword>
<dbReference type="InterPro" id="IPR013325">
    <property type="entry name" value="RNA_pol_sigma_r2"/>
</dbReference>
<dbReference type="EMBL" id="PYYB01000003">
    <property type="protein sequence ID" value="PTL55365.1"/>
    <property type="molecule type" value="Genomic_DNA"/>
</dbReference>
<dbReference type="InterPro" id="IPR039425">
    <property type="entry name" value="RNA_pol_sigma-70-like"/>
</dbReference>
<keyword evidence="5" id="KW-0804">Transcription</keyword>
<evidence type="ECO:0000256" key="5">
    <source>
        <dbReference type="ARBA" id="ARBA00023163"/>
    </source>
</evidence>
<feature type="domain" description="RNA polymerase sigma-70 region 2" evidence="6">
    <location>
        <begin position="47"/>
        <end position="113"/>
    </location>
</feature>
<dbReference type="NCBIfam" id="TIGR02937">
    <property type="entry name" value="sigma70-ECF"/>
    <property type="match status" value="1"/>
</dbReference>
<organism evidence="8 9">
    <name type="scientific">Paraconexibacter algicola</name>
    <dbReference type="NCBI Taxonomy" id="2133960"/>
    <lineage>
        <taxon>Bacteria</taxon>
        <taxon>Bacillati</taxon>
        <taxon>Actinomycetota</taxon>
        <taxon>Thermoleophilia</taxon>
        <taxon>Solirubrobacterales</taxon>
        <taxon>Paraconexibacteraceae</taxon>
        <taxon>Paraconexibacter</taxon>
    </lineage>
</organism>
<feature type="domain" description="RNA polymerase sigma factor 70 region 4 type 2" evidence="7">
    <location>
        <begin position="153"/>
        <end position="199"/>
    </location>
</feature>
<dbReference type="GO" id="GO:0016987">
    <property type="term" value="F:sigma factor activity"/>
    <property type="evidence" value="ECO:0007669"/>
    <property type="project" value="UniProtKB-KW"/>
</dbReference>
<evidence type="ECO:0000313" key="8">
    <source>
        <dbReference type="EMBL" id="PTL55365.1"/>
    </source>
</evidence>
<gene>
    <name evidence="8" type="ORF">C7Y72_17025</name>
</gene>
<dbReference type="PANTHER" id="PTHR43133">
    <property type="entry name" value="RNA POLYMERASE ECF-TYPE SIGMA FACTO"/>
    <property type="match status" value="1"/>
</dbReference>
<dbReference type="Gene3D" id="1.10.10.10">
    <property type="entry name" value="Winged helix-like DNA-binding domain superfamily/Winged helix DNA-binding domain"/>
    <property type="match status" value="1"/>
</dbReference>
<comment type="caution">
    <text evidence="8">The sequence shown here is derived from an EMBL/GenBank/DDBJ whole genome shotgun (WGS) entry which is preliminary data.</text>
</comment>
<accession>A0A2T4UD09</accession>
<evidence type="ECO:0000256" key="3">
    <source>
        <dbReference type="ARBA" id="ARBA00023082"/>
    </source>
</evidence>
<dbReference type="Pfam" id="PF08281">
    <property type="entry name" value="Sigma70_r4_2"/>
    <property type="match status" value="1"/>
</dbReference>
<dbReference type="CDD" id="cd06171">
    <property type="entry name" value="Sigma70_r4"/>
    <property type="match status" value="1"/>
</dbReference>
<evidence type="ECO:0000256" key="1">
    <source>
        <dbReference type="ARBA" id="ARBA00010641"/>
    </source>
</evidence>
<dbReference type="InterPro" id="IPR013324">
    <property type="entry name" value="RNA_pol_sigma_r3/r4-like"/>
</dbReference>
<keyword evidence="9" id="KW-1185">Reference proteome</keyword>
<keyword evidence="3" id="KW-0731">Sigma factor</keyword>
<evidence type="ECO:0000259" key="7">
    <source>
        <dbReference type="Pfam" id="PF08281"/>
    </source>
</evidence>
<protein>
    <submittedName>
        <fullName evidence="8">RNA polymerase</fullName>
    </submittedName>
</protein>
<evidence type="ECO:0000256" key="4">
    <source>
        <dbReference type="ARBA" id="ARBA00023125"/>
    </source>
</evidence>
<proteinExistence type="inferred from homology"/>
<keyword evidence="4" id="KW-0238">DNA-binding</keyword>
<dbReference type="Pfam" id="PF04542">
    <property type="entry name" value="Sigma70_r2"/>
    <property type="match status" value="1"/>
</dbReference>
<dbReference type="AlphaFoldDB" id="A0A2T4UD09"/>